<dbReference type="PANTHER" id="PTHR23058:SF0">
    <property type="entry name" value="PEROXISOMAL MEMBRANE PROTEIN PEX14"/>
    <property type="match status" value="1"/>
</dbReference>
<evidence type="ECO:0000256" key="1">
    <source>
        <dbReference type="RuleBase" id="RU367032"/>
    </source>
</evidence>
<comment type="similarity">
    <text evidence="1">Belongs to the peroxin-14 family.</text>
</comment>
<feature type="compositionally biased region" description="Gly residues" evidence="2">
    <location>
        <begin position="252"/>
        <end position="265"/>
    </location>
</feature>
<keyword evidence="1" id="KW-0472">Membrane</keyword>
<keyword evidence="1" id="KW-0653">Protein transport</keyword>
<gene>
    <name evidence="4" type="ORF">CEURO_LOCUS20843</name>
</gene>
<proteinExistence type="inferred from homology"/>
<organism evidence="4 5">
    <name type="scientific">Cuscuta europaea</name>
    <name type="common">European dodder</name>
    <dbReference type="NCBI Taxonomy" id="41803"/>
    <lineage>
        <taxon>Eukaryota</taxon>
        <taxon>Viridiplantae</taxon>
        <taxon>Streptophyta</taxon>
        <taxon>Embryophyta</taxon>
        <taxon>Tracheophyta</taxon>
        <taxon>Spermatophyta</taxon>
        <taxon>Magnoliopsida</taxon>
        <taxon>eudicotyledons</taxon>
        <taxon>Gunneridae</taxon>
        <taxon>Pentapetalae</taxon>
        <taxon>asterids</taxon>
        <taxon>lamiids</taxon>
        <taxon>Solanales</taxon>
        <taxon>Convolvulaceae</taxon>
        <taxon>Cuscuteae</taxon>
        <taxon>Cuscuta</taxon>
        <taxon>Cuscuta subgen. Cuscuta</taxon>
    </lineage>
</organism>
<dbReference type="InterPro" id="IPR025655">
    <property type="entry name" value="PEX14"/>
</dbReference>
<protein>
    <recommendedName>
        <fullName evidence="1">Peroxisomal membrane protein PEX14</fullName>
    </recommendedName>
    <alternativeName>
        <fullName evidence="1">Peroxin-14</fullName>
    </alternativeName>
</protein>
<name>A0A9P0ZX51_CUSEU</name>
<sequence length="289" mass="31200">MKSMSSAIQKLEGPNNESGRPAFSEQDSRKNLQSNSQQFYANGKVDTGAHSVRALSSPASVETSGPPHPKSYMEIMEMVKRGEKPPNIRDINDQPPNPYQPVPEPALALKPKPWEAGQSQSQSQSQISLIQGGNANFSNSGFQDNYQLNNGGGSSTTPWWQHKSIKITEIEPEYEQKKYDSSGLPTNNERTAPRSWVPPQPPPVSMAEAAAAIRQPKKSSLHKDLISNDDQLQGGVSEVSDELQMATKIAESGGGNVGEGNGGFTSGDSVNQTTLVNDDTVCDNLGMNF</sequence>
<dbReference type="EMBL" id="CAMAPE010000068">
    <property type="protein sequence ID" value="CAH9115554.1"/>
    <property type="molecule type" value="Genomic_DNA"/>
</dbReference>
<accession>A0A9P0ZX51</accession>
<feature type="compositionally biased region" description="Low complexity" evidence="2">
    <location>
        <begin position="118"/>
        <end position="131"/>
    </location>
</feature>
<evidence type="ECO:0000313" key="4">
    <source>
        <dbReference type="EMBL" id="CAH9115554.1"/>
    </source>
</evidence>
<dbReference type="GO" id="GO:0016560">
    <property type="term" value="P:protein import into peroxisome matrix, docking"/>
    <property type="evidence" value="ECO:0007669"/>
    <property type="project" value="UniProtKB-UniRule"/>
</dbReference>
<dbReference type="OrthoDB" id="441517at2759"/>
<dbReference type="InterPro" id="IPR040554">
    <property type="entry name" value="KPWE_PEX14_dom"/>
</dbReference>
<dbReference type="GO" id="GO:1990429">
    <property type="term" value="C:peroxisomal importomer complex"/>
    <property type="evidence" value="ECO:0007669"/>
    <property type="project" value="TreeGrafter"/>
</dbReference>
<evidence type="ECO:0000256" key="2">
    <source>
        <dbReference type="SAM" id="MobiDB-lite"/>
    </source>
</evidence>
<dbReference type="Pfam" id="PF17733">
    <property type="entry name" value="KPWE_dom"/>
    <property type="match status" value="1"/>
</dbReference>
<keyword evidence="1" id="KW-0813">Transport</keyword>
<comment type="function">
    <text evidence="1">Component of the PEX13-PEX14 docking complex, a translocon channel that specifically mediates the import of peroxisomal cargo proteins bound to PEX5 receptor. The PEX13-PEX14 docking complex forms a large import pore which can be opened to a diameter of about 9 nm. Mechanistically, PEX5 receptor along with cargo proteins associates with the PEX14 subunit of the PEX13-PEX14 docking complex in the cytosol, leading to the insertion of the receptor into the organelle membrane with the concomitant translocation of the cargo into the peroxisome matrix.</text>
</comment>
<reference evidence="4" key="1">
    <citation type="submission" date="2022-07" db="EMBL/GenBank/DDBJ databases">
        <authorList>
            <person name="Macas J."/>
            <person name="Novak P."/>
            <person name="Neumann P."/>
        </authorList>
    </citation>
    <scope>NUCLEOTIDE SEQUENCE</scope>
</reference>
<evidence type="ECO:0000259" key="3">
    <source>
        <dbReference type="Pfam" id="PF17733"/>
    </source>
</evidence>
<dbReference type="GO" id="GO:0005102">
    <property type="term" value="F:signaling receptor binding"/>
    <property type="evidence" value="ECO:0007669"/>
    <property type="project" value="TreeGrafter"/>
</dbReference>
<feature type="compositionally biased region" description="Pro residues" evidence="2">
    <location>
        <begin position="95"/>
        <end position="104"/>
    </location>
</feature>
<feature type="region of interest" description="Disordered" evidence="2">
    <location>
        <begin position="175"/>
        <end position="204"/>
    </location>
</feature>
<dbReference type="GO" id="GO:0005778">
    <property type="term" value="C:peroxisomal membrane"/>
    <property type="evidence" value="ECO:0007669"/>
    <property type="project" value="UniProtKB-SubCell"/>
</dbReference>
<evidence type="ECO:0000313" key="5">
    <source>
        <dbReference type="Proteomes" id="UP001152484"/>
    </source>
</evidence>
<comment type="subcellular location">
    <subcellularLocation>
        <location evidence="1">Peroxisome membrane</location>
    </subcellularLocation>
</comment>
<keyword evidence="1" id="KW-0576">Peroxisome</keyword>
<feature type="region of interest" description="Disordered" evidence="2">
    <location>
        <begin position="251"/>
        <end position="274"/>
    </location>
</feature>
<feature type="compositionally biased region" description="Basic and acidic residues" evidence="2">
    <location>
        <begin position="77"/>
        <end position="92"/>
    </location>
</feature>
<dbReference type="Proteomes" id="UP001152484">
    <property type="component" value="Unassembled WGS sequence"/>
</dbReference>
<dbReference type="AlphaFoldDB" id="A0A9P0ZX51"/>
<comment type="caution">
    <text evidence="4">The sequence shown here is derived from an EMBL/GenBank/DDBJ whole genome shotgun (WGS) entry which is preliminary data.</text>
</comment>
<feature type="domain" description="Peroxisomal membrane protein PEX14-like KPWE" evidence="3">
    <location>
        <begin position="67"/>
        <end position="115"/>
    </location>
</feature>
<feature type="compositionally biased region" description="Polar residues" evidence="2">
    <location>
        <begin position="31"/>
        <end position="40"/>
    </location>
</feature>
<keyword evidence="5" id="KW-1185">Reference proteome</keyword>
<feature type="region of interest" description="Disordered" evidence="2">
    <location>
        <begin position="1"/>
        <end position="132"/>
    </location>
</feature>
<dbReference type="PANTHER" id="PTHR23058">
    <property type="entry name" value="PEROXISOMAL MEMBRANE PROTEIN PEX14"/>
    <property type="match status" value="1"/>
</dbReference>